<name>A0A4Z0PAT8_9BACT</name>
<sequence length="180" mass="19053">MTCTSAHRTRFFLYLPLALLLLTLASGCRNAQSAFQFRPAPTIAAPRPVSTPKVTTNHVEVRATPQPVLVATTTEAAPPASLKPRQLRQELRRAVAQATTTPRQLLKPLLARPAAQKAHKAAGPRHDTEVGLGTTVLGVLGLVVLPISLIGLLIWGGPVWAILAGLAALAVLVAYLDPFG</sequence>
<evidence type="ECO:0000256" key="1">
    <source>
        <dbReference type="SAM" id="Phobius"/>
    </source>
</evidence>
<keyword evidence="2" id="KW-0732">Signal</keyword>
<evidence type="ECO:0000313" key="3">
    <source>
        <dbReference type="EMBL" id="TGE09373.1"/>
    </source>
</evidence>
<evidence type="ECO:0000256" key="2">
    <source>
        <dbReference type="SAM" id="SignalP"/>
    </source>
</evidence>
<feature type="signal peptide" evidence="2">
    <location>
        <begin position="1"/>
        <end position="31"/>
    </location>
</feature>
<feature type="transmembrane region" description="Helical" evidence="1">
    <location>
        <begin position="130"/>
        <end position="152"/>
    </location>
</feature>
<protein>
    <submittedName>
        <fullName evidence="3">Uncharacterized protein</fullName>
    </submittedName>
</protein>
<dbReference type="EMBL" id="SRLA01000001">
    <property type="protein sequence ID" value="TGE09373.1"/>
    <property type="molecule type" value="Genomic_DNA"/>
</dbReference>
<feature type="chain" id="PRO_5021395602" evidence="2">
    <location>
        <begin position="32"/>
        <end position="180"/>
    </location>
</feature>
<dbReference type="RefSeq" id="WP_135429984.1">
    <property type="nucleotide sequence ID" value="NZ_SRLA01000001.1"/>
</dbReference>
<dbReference type="AlphaFoldDB" id="A0A4Z0PAT8"/>
<keyword evidence="4" id="KW-1185">Reference proteome</keyword>
<accession>A0A4Z0PAT8</accession>
<comment type="caution">
    <text evidence="3">The sequence shown here is derived from an EMBL/GenBank/DDBJ whole genome shotgun (WGS) entry which is preliminary data.</text>
</comment>
<feature type="transmembrane region" description="Helical" evidence="1">
    <location>
        <begin position="159"/>
        <end position="176"/>
    </location>
</feature>
<keyword evidence="1" id="KW-0472">Membrane</keyword>
<evidence type="ECO:0000313" key="4">
    <source>
        <dbReference type="Proteomes" id="UP000298337"/>
    </source>
</evidence>
<reference evidence="3 4" key="1">
    <citation type="submission" date="2019-04" db="EMBL/GenBank/DDBJ databases">
        <authorList>
            <person name="Feng G."/>
            <person name="Zhang J."/>
            <person name="Zhu H."/>
        </authorList>
    </citation>
    <scope>NUCLEOTIDE SEQUENCE [LARGE SCALE GENOMIC DNA]</scope>
    <source>
        <strain evidence="3 4">92R-1</strain>
    </source>
</reference>
<dbReference type="Proteomes" id="UP000298337">
    <property type="component" value="Unassembled WGS sequence"/>
</dbReference>
<organism evidence="3 4">
    <name type="scientific">Hymenobacter fodinae</name>
    <dbReference type="NCBI Taxonomy" id="2510796"/>
    <lineage>
        <taxon>Bacteria</taxon>
        <taxon>Pseudomonadati</taxon>
        <taxon>Bacteroidota</taxon>
        <taxon>Cytophagia</taxon>
        <taxon>Cytophagales</taxon>
        <taxon>Hymenobacteraceae</taxon>
        <taxon>Hymenobacter</taxon>
    </lineage>
</organism>
<keyword evidence="1" id="KW-1133">Transmembrane helix</keyword>
<keyword evidence="1" id="KW-0812">Transmembrane</keyword>
<gene>
    <name evidence="3" type="ORF">EU556_00640</name>
</gene>
<proteinExistence type="predicted"/>